<dbReference type="InterPro" id="IPR037038">
    <property type="entry name" value="HepT-like_sf"/>
</dbReference>
<dbReference type="GO" id="GO:0004540">
    <property type="term" value="F:RNA nuclease activity"/>
    <property type="evidence" value="ECO:0007669"/>
    <property type="project" value="InterPro"/>
</dbReference>
<evidence type="ECO:0000313" key="5">
    <source>
        <dbReference type="EMBL" id="OGZ87528.1"/>
    </source>
</evidence>
<dbReference type="NCBIfam" id="NF047751">
    <property type="entry name" value="HepT_toxin"/>
    <property type="match status" value="1"/>
</dbReference>
<dbReference type="GO" id="GO:0110001">
    <property type="term" value="C:toxin-antitoxin complex"/>
    <property type="evidence" value="ECO:0007669"/>
    <property type="project" value="InterPro"/>
</dbReference>
<keyword evidence="1" id="KW-1277">Toxin-antitoxin system</keyword>
<comment type="similarity">
    <text evidence="4">Belongs to the HepT RNase toxin family.</text>
</comment>
<dbReference type="GO" id="GO:0016787">
    <property type="term" value="F:hydrolase activity"/>
    <property type="evidence" value="ECO:0007669"/>
    <property type="project" value="UniProtKB-KW"/>
</dbReference>
<keyword evidence="3" id="KW-0378">Hydrolase</keyword>
<name>A0A1G2JMQ6_9BACT</name>
<dbReference type="PANTHER" id="PTHR33397:SF5">
    <property type="entry name" value="RNASE YUTE-RELATED"/>
    <property type="match status" value="1"/>
</dbReference>
<gene>
    <name evidence="5" type="ORF">A2561_00875</name>
</gene>
<dbReference type="PANTHER" id="PTHR33397">
    <property type="entry name" value="UPF0331 PROTEIN YUTE"/>
    <property type="match status" value="1"/>
</dbReference>
<evidence type="ECO:0000313" key="6">
    <source>
        <dbReference type="Proteomes" id="UP000178935"/>
    </source>
</evidence>
<dbReference type="Gene3D" id="1.20.120.580">
    <property type="entry name" value="bsu32300-like"/>
    <property type="match status" value="1"/>
</dbReference>
<protein>
    <recommendedName>
        <fullName evidence="7">DUF86 domain-containing protein</fullName>
    </recommendedName>
</protein>
<evidence type="ECO:0008006" key="7">
    <source>
        <dbReference type="Google" id="ProtNLM"/>
    </source>
</evidence>
<comment type="caution">
    <text evidence="5">The sequence shown here is derived from an EMBL/GenBank/DDBJ whole genome shotgun (WGS) entry which is preliminary data.</text>
</comment>
<evidence type="ECO:0000256" key="2">
    <source>
        <dbReference type="ARBA" id="ARBA00022722"/>
    </source>
</evidence>
<evidence type="ECO:0000256" key="4">
    <source>
        <dbReference type="ARBA" id="ARBA00024207"/>
    </source>
</evidence>
<dbReference type="InterPro" id="IPR052379">
    <property type="entry name" value="Type_VII_TA_RNase"/>
</dbReference>
<dbReference type="Pfam" id="PF01934">
    <property type="entry name" value="HepT-like"/>
    <property type="match status" value="1"/>
</dbReference>
<sequence length="140" mass="16673">MTNKGVIEIKISSIQEYLKILEDNYKQRSQKEIEDDLFLKTSLERHLYLLTQEVIDLAEIIISYRDFRRPDSYSEAFEILKENTIISVDLMKKMIDMVGFRNKIAHDYKKLKFDVVYNVLQNDLEDVKEFVNNIQTALFL</sequence>
<organism evidence="5 6">
    <name type="scientific">Candidatus Staskawiczbacteria bacterium RIFOXYD1_FULL_32_13</name>
    <dbReference type="NCBI Taxonomy" id="1802234"/>
    <lineage>
        <taxon>Bacteria</taxon>
        <taxon>Candidatus Staskawicziibacteriota</taxon>
    </lineage>
</organism>
<dbReference type="EMBL" id="MHPU01000042">
    <property type="protein sequence ID" value="OGZ87528.1"/>
    <property type="molecule type" value="Genomic_DNA"/>
</dbReference>
<evidence type="ECO:0000256" key="3">
    <source>
        <dbReference type="ARBA" id="ARBA00022801"/>
    </source>
</evidence>
<dbReference type="AlphaFoldDB" id="A0A1G2JMQ6"/>
<keyword evidence="2" id="KW-0540">Nuclease</keyword>
<proteinExistence type="inferred from homology"/>
<evidence type="ECO:0000256" key="1">
    <source>
        <dbReference type="ARBA" id="ARBA00022649"/>
    </source>
</evidence>
<dbReference type="InterPro" id="IPR008201">
    <property type="entry name" value="HepT-like"/>
</dbReference>
<accession>A0A1G2JMQ6</accession>
<dbReference type="Proteomes" id="UP000178935">
    <property type="component" value="Unassembled WGS sequence"/>
</dbReference>
<reference evidence="5 6" key="1">
    <citation type="journal article" date="2016" name="Nat. Commun.">
        <title>Thousands of microbial genomes shed light on interconnected biogeochemical processes in an aquifer system.</title>
        <authorList>
            <person name="Anantharaman K."/>
            <person name="Brown C.T."/>
            <person name="Hug L.A."/>
            <person name="Sharon I."/>
            <person name="Castelle C.J."/>
            <person name="Probst A.J."/>
            <person name="Thomas B.C."/>
            <person name="Singh A."/>
            <person name="Wilkins M.J."/>
            <person name="Karaoz U."/>
            <person name="Brodie E.L."/>
            <person name="Williams K.H."/>
            <person name="Hubbard S.S."/>
            <person name="Banfield J.F."/>
        </authorList>
    </citation>
    <scope>NUCLEOTIDE SEQUENCE [LARGE SCALE GENOMIC DNA]</scope>
</reference>